<dbReference type="AlphaFoldDB" id="A0A7W3N1T6"/>
<dbReference type="PANTHER" id="PTHR20883:SF48">
    <property type="entry name" value="ECTOINE DIOXYGENASE"/>
    <property type="match status" value="1"/>
</dbReference>
<dbReference type="Gene3D" id="2.60.120.620">
    <property type="entry name" value="q2cbj1_9rhob like domain"/>
    <property type="match status" value="1"/>
</dbReference>
<proteinExistence type="predicted"/>
<dbReference type="SUPFAM" id="SSF51197">
    <property type="entry name" value="Clavaminate synthase-like"/>
    <property type="match status" value="1"/>
</dbReference>
<evidence type="ECO:0000313" key="2">
    <source>
        <dbReference type="Proteomes" id="UP000539313"/>
    </source>
</evidence>
<keyword evidence="1" id="KW-0560">Oxidoreductase</keyword>
<organism evidence="1 2">
    <name type="scientific">Thermomonospora cellulosilytica</name>
    <dbReference type="NCBI Taxonomy" id="1411118"/>
    <lineage>
        <taxon>Bacteria</taxon>
        <taxon>Bacillati</taxon>
        <taxon>Actinomycetota</taxon>
        <taxon>Actinomycetes</taxon>
        <taxon>Streptosporangiales</taxon>
        <taxon>Thermomonosporaceae</taxon>
        <taxon>Thermomonospora</taxon>
    </lineage>
</organism>
<dbReference type="RefSeq" id="WP_182706989.1">
    <property type="nucleotide sequence ID" value="NZ_JACJII010000001.1"/>
</dbReference>
<dbReference type="Pfam" id="PF05721">
    <property type="entry name" value="PhyH"/>
    <property type="match status" value="1"/>
</dbReference>
<sequence>MTITHPTATAAGEAAPTAEIPADLRSQGVSHPVPWTTTETARELAGRVLADHAAARREIIRNPHLDIGWFRDAAASLLDAVQAVIGPAVAIENTFLVIKWPGTAFEVPWHQDGIDRRIELDPGRSVAAWLALTDATPANGCLHIAPGSHRLGYLPYELEDDHGAARGRAGRSAGFTGEHEAVAIPVAAGDAVLMDVRLLHRSGSNTTDQARVGLNVRYVAPGGLRMRDHTTPSLTPLTGTGW</sequence>
<dbReference type="GO" id="GO:0016706">
    <property type="term" value="F:2-oxoglutarate-dependent dioxygenase activity"/>
    <property type="evidence" value="ECO:0007669"/>
    <property type="project" value="UniProtKB-ARBA"/>
</dbReference>
<keyword evidence="1" id="KW-0223">Dioxygenase</keyword>
<dbReference type="GO" id="GO:0005506">
    <property type="term" value="F:iron ion binding"/>
    <property type="evidence" value="ECO:0007669"/>
    <property type="project" value="UniProtKB-ARBA"/>
</dbReference>
<dbReference type="PANTHER" id="PTHR20883">
    <property type="entry name" value="PHYTANOYL-COA DIOXYGENASE DOMAIN CONTAINING 1"/>
    <property type="match status" value="1"/>
</dbReference>
<evidence type="ECO:0000313" key="1">
    <source>
        <dbReference type="EMBL" id="MBA9005937.1"/>
    </source>
</evidence>
<keyword evidence="2" id="KW-1185">Reference proteome</keyword>
<reference evidence="1 2" key="1">
    <citation type="submission" date="2020-08" db="EMBL/GenBank/DDBJ databases">
        <title>Sequencing the genomes of 1000 actinobacteria strains.</title>
        <authorList>
            <person name="Klenk H.-P."/>
        </authorList>
    </citation>
    <scope>NUCLEOTIDE SEQUENCE [LARGE SCALE GENOMIC DNA]</scope>
    <source>
        <strain evidence="1 2">DSM 45823</strain>
    </source>
</reference>
<dbReference type="InterPro" id="IPR008775">
    <property type="entry name" value="Phytyl_CoA_dOase-like"/>
</dbReference>
<protein>
    <submittedName>
        <fullName evidence="1">Ectoine hydroxylase-related dioxygenase (Phytanoyl-CoA dioxygenase family)</fullName>
    </submittedName>
</protein>
<comment type="caution">
    <text evidence="1">The sequence shown here is derived from an EMBL/GenBank/DDBJ whole genome shotgun (WGS) entry which is preliminary data.</text>
</comment>
<dbReference type="Proteomes" id="UP000539313">
    <property type="component" value="Unassembled WGS sequence"/>
</dbReference>
<dbReference type="EMBL" id="JACJII010000001">
    <property type="protein sequence ID" value="MBA9005937.1"/>
    <property type="molecule type" value="Genomic_DNA"/>
</dbReference>
<gene>
    <name evidence="1" type="ORF">HNR21_004819</name>
</gene>
<accession>A0A7W3N1T6</accession>
<name>A0A7W3N1T6_9ACTN</name>